<reference evidence="4 5" key="1">
    <citation type="submission" date="2014-02" db="EMBL/GenBank/DDBJ databases">
        <title>Draft genome sequence of Lysinibacillus manganicus DSM 26584T.</title>
        <authorList>
            <person name="Zhang F."/>
            <person name="Wang G."/>
            <person name="Zhang L."/>
        </authorList>
    </citation>
    <scope>NUCLEOTIDE SEQUENCE [LARGE SCALE GENOMIC DNA]</scope>
    <source>
        <strain evidence="4 5">DSM 26584</strain>
    </source>
</reference>
<sequence>MKSPFTFKHIAPSNSINHNETAIFLLHGLGSNEEDLLQLIEPLKGKCHIFSLRGPITHHPGFAFYTFEEEGKPTREVLDRMISFTLDFVKEAIDEYKLDRNKVYIIGFNQGAVVAQTLALFLGNEIAGTVALSGFVPEFVKNEYRKTNLENARIFISHGEYDYDYPITWGEGSKQFFEEYSAHVTFKTYPVGHGVSPENLQDLLSFIEINKIN</sequence>
<dbReference type="AlphaFoldDB" id="A0A0A3IUI7"/>
<dbReference type="InterPro" id="IPR003140">
    <property type="entry name" value="PLipase/COase/thioEstase"/>
</dbReference>
<comment type="caution">
    <text evidence="4">The sequence shown here is derived from an EMBL/GenBank/DDBJ whole genome shotgun (WGS) entry which is preliminary data.</text>
</comment>
<evidence type="ECO:0000313" key="5">
    <source>
        <dbReference type="Proteomes" id="UP000030416"/>
    </source>
</evidence>
<evidence type="ECO:0000313" key="4">
    <source>
        <dbReference type="EMBL" id="KGR78502.1"/>
    </source>
</evidence>
<dbReference type="SUPFAM" id="SSF53474">
    <property type="entry name" value="alpha/beta-Hydrolases"/>
    <property type="match status" value="1"/>
</dbReference>
<dbReference type="PANTHER" id="PTHR10655:SF17">
    <property type="entry name" value="LYSOPHOSPHOLIPASE-LIKE PROTEIN 1"/>
    <property type="match status" value="1"/>
</dbReference>
<dbReference type="Gene3D" id="3.40.50.1820">
    <property type="entry name" value="alpha/beta hydrolase"/>
    <property type="match status" value="1"/>
</dbReference>
<evidence type="ECO:0000259" key="3">
    <source>
        <dbReference type="Pfam" id="PF02230"/>
    </source>
</evidence>
<keyword evidence="2" id="KW-0378">Hydrolase</keyword>
<comment type="similarity">
    <text evidence="1">Belongs to the AB hydrolase superfamily. AB hydrolase 2 family.</text>
</comment>
<dbReference type="PANTHER" id="PTHR10655">
    <property type="entry name" value="LYSOPHOSPHOLIPASE-RELATED"/>
    <property type="match status" value="1"/>
</dbReference>
<dbReference type="STRING" id="1384049.CD29_10665"/>
<dbReference type="RefSeq" id="WP_036186224.1">
    <property type="nucleotide sequence ID" value="NZ_AVDA01000011.1"/>
</dbReference>
<dbReference type="EMBL" id="JPVN01000011">
    <property type="protein sequence ID" value="KGR78502.1"/>
    <property type="molecule type" value="Genomic_DNA"/>
</dbReference>
<protein>
    <submittedName>
        <fullName evidence="4">Esterase</fullName>
    </submittedName>
</protein>
<organism evidence="4 5">
    <name type="scientific">Ureibacillus manganicus DSM 26584</name>
    <dbReference type="NCBI Taxonomy" id="1384049"/>
    <lineage>
        <taxon>Bacteria</taxon>
        <taxon>Bacillati</taxon>
        <taxon>Bacillota</taxon>
        <taxon>Bacilli</taxon>
        <taxon>Bacillales</taxon>
        <taxon>Caryophanaceae</taxon>
        <taxon>Ureibacillus</taxon>
    </lineage>
</organism>
<dbReference type="GO" id="GO:0016787">
    <property type="term" value="F:hydrolase activity"/>
    <property type="evidence" value="ECO:0007669"/>
    <property type="project" value="UniProtKB-KW"/>
</dbReference>
<gene>
    <name evidence="4" type="ORF">CD29_10665</name>
</gene>
<evidence type="ECO:0000256" key="2">
    <source>
        <dbReference type="ARBA" id="ARBA00022801"/>
    </source>
</evidence>
<dbReference type="InterPro" id="IPR029058">
    <property type="entry name" value="AB_hydrolase_fold"/>
</dbReference>
<evidence type="ECO:0000256" key="1">
    <source>
        <dbReference type="ARBA" id="ARBA00006499"/>
    </source>
</evidence>
<dbReference type="eggNOG" id="COG0400">
    <property type="taxonomic scope" value="Bacteria"/>
</dbReference>
<dbReference type="Proteomes" id="UP000030416">
    <property type="component" value="Unassembled WGS sequence"/>
</dbReference>
<dbReference type="InterPro" id="IPR050565">
    <property type="entry name" value="LYPA1-2/EST-like"/>
</dbReference>
<dbReference type="OrthoDB" id="9795555at2"/>
<name>A0A0A3IUI7_9BACL</name>
<dbReference type="Pfam" id="PF02230">
    <property type="entry name" value="Abhydrolase_2"/>
    <property type="match status" value="1"/>
</dbReference>
<keyword evidence="5" id="KW-1185">Reference proteome</keyword>
<accession>A0A0A3IUI7</accession>
<proteinExistence type="inferred from homology"/>
<feature type="domain" description="Phospholipase/carboxylesterase/thioesterase" evidence="3">
    <location>
        <begin position="18"/>
        <end position="209"/>
    </location>
</feature>